<evidence type="ECO:0000313" key="2">
    <source>
        <dbReference type="EMBL" id="KJA13202.1"/>
    </source>
</evidence>
<sequence length="157" mass="17738">MRWDAIRQRQAHLGHKKMFAFCLAILARGSAALPNVSYDDEMDMEHTYMLNTTKNPLDCFNIAGLFQYTMSEMYDDSEKKMPITSIQSSLALPAIPICLLDANVHFVGWLMSVDAEAKVDDAAQTVYSISAFRNDRIKPARFNVSLDCTSITRSFID</sequence>
<keyword evidence="3" id="KW-1185">Reference proteome</keyword>
<evidence type="ECO:0000256" key="1">
    <source>
        <dbReference type="SAM" id="SignalP"/>
    </source>
</evidence>
<dbReference type="Proteomes" id="UP000054270">
    <property type="component" value="Unassembled WGS sequence"/>
</dbReference>
<reference evidence="3" key="1">
    <citation type="submission" date="2014-04" db="EMBL/GenBank/DDBJ databases">
        <title>Evolutionary Origins and Diversification of the Mycorrhizal Mutualists.</title>
        <authorList>
            <consortium name="DOE Joint Genome Institute"/>
            <consortium name="Mycorrhizal Genomics Consortium"/>
            <person name="Kohler A."/>
            <person name="Kuo A."/>
            <person name="Nagy L.G."/>
            <person name="Floudas D."/>
            <person name="Copeland A."/>
            <person name="Barry K.W."/>
            <person name="Cichocki N."/>
            <person name="Veneault-Fourrey C."/>
            <person name="LaButti K."/>
            <person name="Lindquist E.A."/>
            <person name="Lipzen A."/>
            <person name="Lundell T."/>
            <person name="Morin E."/>
            <person name="Murat C."/>
            <person name="Riley R."/>
            <person name="Ohm R."/>
            <person name="Sun H."/>
            <person name="Tunlid A."/>
            <person name="Henrissat B."/>
            <person name="Grigoriev I.V."/>
            <person name="Hibbett D.S."/>
            <person name="Martin F."/>
        </authorList>
    </citation>
    <scope>NUCLEOTIDE SEQUENCE [LARGE SCALE GENOMIC DNA]</scope>
    <source>
        <strain evidence="3">FD-334 SS-4</strain>
    </source>
</reference>
<name>A0A0D2KFP3_HYPSF</name>
<evidence type="ECO:0000313" key="3">
    <source>
        <dbReference type="Proteomes" id="UP000054270"/>
    </source>
</evidence>
<keyword evidence="1" id="KW-0732">Signal</keyword>
<feature type="signal peptide" evidence="1">
    <location>
        <begin position="1"/>
        <end position="32"/>
    </location>
</feature>
<gene>
    <name evidence="2" type="ORF">HYPSUDRAFT_60029</name>
</gene>
<dbReference type="EMBL" id="KN817770">
    <property type="protein sequence ID" value="KJA13202.1"/>
    <property type="molecule type" value="Genomic_DNA"/>
</dbReference>
<accession>A0A0D2KFP3</accession>
<proteinExistence type="predicted"/>
<protein>
    <submittedName>
        <fullName evidence="2">Uncharacterized protein</fullName>
    </submittedName>
</protein>
<feature type="chain" id="PRO_5002245693" evidence="1">
    <location>
        <begin position="33"/>
        <end position="157"/>
    </location>
</feature>
<organism evidence="2 3">
    <name type="scientific">Hypholoma sublateritium (strain FD-334 SS-4)</name>
    <dbReference type="NCBI Taxonomy" id="945553"/>
    <lineage>
        <taxon>Eukaryota</taxon>
        <taxon>Fungi</taxon>
        <taxon>Dikarya</taxon>
        <taxon>Basidiomycota</taxon>
        <taxon>Agaricomycotina</taxon>
        <taxon>Agaricomycetes</taxon>
        <taxon>Agaricomycetidae</taxon>
        <taxon>Agaricales</taxon>
        <taxon>Agaricineae</taxon>
        <taxon>Strophariaceae</taxon>
        <taxon>Hypholoma</taxon>
    </lineage>
</organism>
<dbReference type="AlphaFoldDB" id="A0A0D2KFP3"/>